<keyword evidence="3" id="KW-0479">Metal-binding</keyword>
<comment type="caution">
    <text evidence="7">The sequence shown here is derived from an EMBL/GenBank/DDBJ whole genome shotgun (WGS) entry which is preliminary data.</text>
</comment>
<dbReference type="GO" id="GO:0046872">
    <property type="term" value="F:metal ion binding"/>
    <property type="evidence" value="ECO:0007669"/>
    <property type="project" value="UniProtKB-KW"/>
</dbReference>
<dbReference type="EMBL" id="PFCK01000061">
    <property type="protein sequence ID" value="PIR71535.1"/>
    <property type="molecule type" value="Genomic_DNA"/>
</dbReference>
<dbReference type="Pfam" id="PF16199">
    <property type="entry name" value="Radical_SAM_C"/>
    <property type="match status" value="1"/>
</dbReference>
<feature type="non-terminal residue" evidence="7">
    <location>
        <position position="1"/>
    </location>
</feature>
<feature type="non-terminal residue" evidence="7">
    <location>
        <position position="151"/>
    </location>
</feature>
<dbReference type="Proteomes" id="UP000228909">
    <property type="component" value="Unassembled WGS sequence"/>
</dbReference>
<dbReference type="AlphaFoldDB" id="A0A2H0TL52"/>
<evidence type="ECO:0000256" key="2">
    <source>
        <dbReference type="ARBA" id="ARBA00022691"/>
    </source>
</evidence>
<protein>
    <submittedName>
        <fullName evidence="7">tRNA uridine(34) 5-carboxymethylaminomethyl modification radical SAM/GNAT enzyme Elp3</fullName>
    </submittedName>
</protein>
<sequence>SIYDNVLKLNLRGHGIKETILATKLLKDAGFKVLYQMMPNLPGSDFKRDEKMFEELFQNPDFQPDFLKIYPCALLKEAPLYKWWKEGKYKPYSEKQLINLIKSIKKRIPYYVRIQRITRDIPSQRVVEGGAKISNLRQILAKESKNEGWKC</sequence>
<keyword evidence="5" id="KW-0411">Iron-sulfur</keyword>
<dbReference type="InterPro" id="IPR039661">
    <property type="entry name" value="ELP3"/>
</dbReference>
<proteinExistence type="predicted"/>
<dbReference type="GO" id="GO:0005737">
    <property type="term" value="C:cytoplasm"/>
    <property type="evidence" value="ECO:0007669"/>
    <property type="project" value="TreeGrafter"/>
</dbReference>
<feature type="domain" description="Radical SAM C-terminal extension" evidence="6">
    <location>
        <begin position="64"/>
        <end position="143"/>
    </location>
</feature>
<gene>
    <name evidence="7" type="ORF">COU43_02145</name>
</gene>
<accession>A0A2H0TL52</accession>
<dbReference type="PANTHER" id="PTHR11135">
    <property type="entry name" value="HISTONE ACETYLTRANSFERASE-RELATED"/>
    <property type="match status" value="1"/>
</dbReference>
<dbReference type="InterPro" id="IPR058240">
    <property type="entry name" value="rSAM_sf"/>
</dbReference>
<keyword evidence="4" id="KW-0408">Iron</keyword>
<keyword evidence="2" id="KW-0949">S-adenosyl-L-methionine</keyword>
<dbReference type="SUPFAM" id="SSF102114">
    <property type="entry name" value="Radical SAM enzymes"/>
    <property type="match status" value="1"/>
</dbReference>
<reference evidence="8" key="1">
    <citation type="submission" date="2017-09" db="EMBL/GenBank/DDBJ databases">
        <title>Depth-based differentiation of microbial function through sediment-hosted aquifers and enrichment of novel symbionts in the deep terrestrial subsurface.</title>
        <authorList>
            <person name="Probst A.J."/>
            <person name="Ladd B."/>
            <person name="Jarett J.K."/>
            <person name="Geller-Mcgrath D.E."/>
            <person name="Sieber C.M.K."/>
            <person name="Emerson J.B."/>
            <person name="Anantharaman K."/>
            <person name="Thomas B.C."/>
            <person name="Malmstrom R."/>
            <person name="Stieglmeier M."/>
            <person name="Klingl A."/>
            <person name="Woyke T."/>
            <person name="Ryan C.M."/>
            <person name="Banfield J.F."/>
        </authorList>
    </citation>
    <scope>NUCLEOTIDE SEQUENCE [LARGE SCALE GENOMIC DNA]</scope>
</reference>
<evidence type="ECO:0000256" key="5">
    <source>
        <dbReference type="ARBA" id="ARBA00023014"/>
    </source>
</evidence>
<dbReference type="GO" id="GO:0051539">
    <property type="term" value="F:4 iron, 4 sulfur cluster binding"/>
    <property type="evidence" value="ECO:0007669"/>
    <property type="project" value="UniProtKB-KW"/>
</dbReference>
<dbReference type="PANTHER" id="PTHR11135:SF7">
    <property type="entry name" value="TRNA URIDINE(34) ACETYLTRANSFERASE"/>
    <property type="match status" value="1"/>
</dbReference>
<keyword evidence="1" id="KW-0004">4Fe-4S</keyword>
<evidence type="ECO:0000313" key="8">
    <source>
        <dbReference type="Proteomes" id="UP000228909"/>
    </source>
</evidence>
<evidence type="ECO:0000313" key="7">
    <source>
        <dbReference type="EMBL" id="PIR71535.1"/>
    </source>
</evidence>
<organism evidence="7 8">
    <name type="scientific">Candidatus Nealsonbacteria bacterium CG10_big_fil_rev_8_21_14_0_10_37_25</name>
    <dbReference type="NCBI Taxonomy" id="1974711"/>
    <lineage>
        <taxon>Bacteria</taxon>
        <taxon>Candidatus Nealsoniibacteriota</taxon>
    </lineage>
</organism>
<dbReference type="GO" id="GO:0002926">
    <property type="term" value="P:tRNA wobble base 5-methoxycarbonylmethyl-2-thiouridinylation"/>
    <property type="evidence" value="ECO:0007669"/>
    <property type="project" value="TreeGrafter"/>
</dbReference>
<evidence type="ECO:0000256" key="4">
    <source>
        <dbReference type="ARBA" id="ARBA00023004"/>
    </source>
</evidence>
<evidence type="ECO:0000256" key="3">
    <source>
        <dbReference type="ARBA" id="ARBA00022723"/>
    </source>
</evidence>
<dbReference type="InterPro" id="IPR032432">
    <property type="entry name" value="Radical_SAM_C"/>
</dbReference>
<name>A0A2H0TL52_9BACT</name>
<evidence type="ECO:0000256" key="1">
    <source>
        <dbReference type="ARBA" id="ARBA00022485"/>
    </source>
</evidence>
<evidence type="ECO:0000259" key="6">
    <source>
        <dbReference type="Pfam" id="PF16199"/>
    </source>
</evidence>